<protein>
    <submittedName>
        <fullName evidence="1">Uncharacterized protein</fullName>
    </submittedName>
</protein>
<proteinExistence type="predicted"/>
<gene>
    <name evidence="1" type="ORF">PSTT_07281</name>
</gene>
<feature type="non-terminal residue" evidence="1">
    <location>
        <position position="1"/>
    </location>
</feature>
<reference evidence="1" key="1">
    <citation type="submission" date="2017-12" db="EMBL/GenBank/DDBJ databases">
        <title>Gene loss provides genomic basis for host adaptation in cereal stripe rust fungi.</title>
        <authorList>
            <person name="Xia C."/>
        </authorList>
    </citation>
    <scope>NUCLEOTIDE SEQUENCE [LARGE SCALE GENOMIC DNA]</scope>
    <source>
        <strain evidence="1">93-210</strain>
    </source>
</reference>
<accession>A0A2S4VGX5</accession>
<dbReference type="EMBL" id="PKSL01000061">
    <property type="protein sequence ID" value="POW08794.1"/>
    <property type="molecule type" value="Genomic_DNA"/>
</dbReference>
<sequence>YKSRLVDSLSAFPIFISCKSPQDLVSRSCIRCGHIQLTAPFTVSSVAICTLVLPCCRFLAHARRHPLHLRSSSEIITGIFTFIIRINQEEPCV</sequence>
<dbReference type="VEuPathDB" id="FungiDB:PSTT_07281"/>
<comment type="caution">
    <text evidence="1">The sequence shown here is derived from an EMBL/GenBank/DDBJ whole genome shotgun (WGS) entry which is preliminary data.</text>
</comment>
<evidence type="ECO:0000313" key="1">
    <source>
        <dbReference type="EMBL" id="POW08794.1"/>
    </source>
</evidence>
<dbReference type="Proteomes" id="UP000239156">
    <property type="component" value="Unassembled WGS sequence"/>
</dbReference>
<evidence type="ECO:0000313" key="2">
    <source>
        <dbReference type="Proteomes" id="UP000239156"/>
    </source>
</evidence>
<organism evidence="1 2">
    <name type="scientific">Puccinia striiformis</name>
    <dbReference type="NCBI Taxonomy" id="27350"/>
    <lineage>
        <taxon>Eukaryota</taxon>
        <taxon>Fungi</taxon>
        <taxon>Dikarya</taxon>
        <taxon>Basidiomycota</taxon>
        <taxon>Pucciniomycotina</taxon>
        <taxon>Pucciniomycetes</taxon>
        <taxon>Pucciniales</taxon>
        <taxon>Pucciniaceae</taxon>
        <taxon>Puccinia</taxon>
    </lineage>
</organism>
<keyword evidence="2" id="KW-1185">Reference proteome</keyword>
<dbReference type="AlphaFoldDB" id="A0A2S4VGX5"/>
<name>A0A2S4VGX5_9BASI</name>